<dbReference type="STRING" id="864069.MicloDRAFT_00033770"/>
<dbReference type="RefSeq" id="WP_009762877.1">
    <property type="nucleotide sequence ID" value="NZ_CP141050.1"/>
</dbReference>
<protein>
    <submittedName>
        <fullName evidence="1">Uncharacterized protein</fullName>
    </submittedName>
</protein>
<accession>I4YS85</accession>
<dbReference type="Proteomes" id="UP000003947">
    <property type="component" value="Unassembled WGS sequence"/>
</dbReference>
<dbReference type="eggNOG" id="ENOG5032UZP">
    <property type="taxonomic scope" value="Bacteria"/>
</dbReference>
<dbReference type="InterPro" id="IPR046901">
    <property type="entry name" value="ABC-3C_MC5"/>
</dbReference>
<dbReference type="Pfam" id="PF20291">
    <property type="entry name" value="MC5"/>
    <property type="match status" value="1"/>
</dbReference>
<dbReference type="PATRIC" id="fig|864069.3.peg.3678"/>
<organism evidence="1 2">
    <name type="scientific">Microvirga lotononidis</name>
    <dbReference type="NCBI Taxonomy" id="864069"/>
    <lineage>
        <taxon>Bacteria</taxon>
        <taxon>Pseudomonadati</taxon>
        <taxon>Pseudomonadota</taxon>
        <taxon>Alphaproteobacteria</taxon>
        <taxon>Hyphomicrobiales</taxon>
        <taxon>Methylobacteriaceae</taxon>
        <taxon>Microvirga</taxon>
    </lineage>
</organism>
<keyword evidence="2" id="KW-1185">Reference proteome</keyword>
<dbReference type="HOGENOM" id="CLU_129804_0_0_5"/>
<reference evidence="1 2" key="1">
    <citation type="submission" date="2012-02" db="EMBL/GenBank/DDBJ databases">
        <title>Improved High-Quality Draft sequence of Microvirga sp. WSM3557.</title>
        <authorList>
            <consortium name="US DOE Joint Genome Institute"/>
            <person name="Lucas S."/>
            <person name="Han J."/>
            <person name="Lapidus A."/>
            <person name="Cheng J.-F."/>
            <person name="Goodwin L."/>
            <person name="Pitluck S."/>
            <person name="Peters L."/>
            <person name="Zhang X."/>
            <person name="Detter J.C."/>
            <person name="Han C."/>
            <person name="Tapia R."/>
            <person name="Land M."/>
            <person name="Hauser L."/>
            <person name="Kyrpides N."/>
            <person name="Ivanova N."/>
            <person name="Pagani I."/>
            <person name="Brau L."/>
            <person name="Yates R."/>
            <person name="O'Hara G."/>
            <person name="Rui T."/>
            <person name="Howieson J."/>
            <person name="Reeve W."/>
            <person name="Woyke T."/>
        </authorList>
    </citation>
    <scope>NUCLEOTIDE SEQUENCE [LARGE SCALE GENOMIC DNA]</scope>
    <source>
        <strain evidence="1 2">WSM3557</strain>
    </source>
</reference>
<dbReference type="AlphaFoldDB" id="I4YS85"/>
<name>I4YS85_9HYPH</name>
<dbReference type="OrthoDB" id="9092598at2"/>
<sequence length="177" mass="20509">MTYISYSAAQDPFHAVFRMLSLLKEPVPITYEVERVYIYDFYICFPWQIGKIEGVRSIPDFIRDRNALKRIYVQNEYEQIPEPRIMLQRMRPAQLAALNSLSSYGFLVPEHLKCGNVTRTDEPLPQSLEGKVNAFSEANRALFDFIKKKLSTLPLSGPNGLKAKTGLEEYRYDYVQT</sequence>
<gene>
    <name evidence="1" type="ORF">MicloDRAFT_00033770</name>
</gene>
<evidence type="ECO:0000313" key="1">
    <source>
        <dbReference type="EMBL" id="EIM26827.1"/>
    </source>
</evidence>
<proteinExistence type="predicted"/>
<evidence type="ECO:0000313" key="2">
    <source>
        <dbReference type="Proteomes" id="UP000003947"/>
    </source>
</evidence>
<dbReference type="EMBL" id="JH660645">
    <property type="protein sequence ID" value="EIM26827.1"/>
    <property type="molecule type" value="Genomic_DNA"/>
</dbReference>